<name>A0ABV2AYU7_9GAMM</name>
<dbReference type="InterPro" id="IPR025110">
    <property type="entry name" value="AMP-bd_C"/>
</dbReference>
<keyword evidence="8" id="KW-1185">Reference proteome</keyword>
<dbReference type="InterPro" id="IPR045851">
    <property type="entry name" value="AMP-bd_C_sf"/>
</dbReference>
<keyword evidence="2 7" id="KW-0436">Ligase</keyword>
<dbReference type="Gene3D" id="3.30.300.30">
    <property type="match status" value="1"/>
</dbReference>
<dbReference type="Pfam" id="PF00501">
    <property type="entry name" value="AMP-binding"/>
    <property type="match status" value="1"/>
</dbReference>
<comment type="similarity">
    <text evidence="1">Belongs to the ATP-dependent AMP-binding enzyme family.</text>
</comment>
<dbReference type="RefSeq" id="WP_353110183.1">
    <property type="nucleotide sequence ID" value="NZ_APND01000002.1"/>
</dbReference>
<evidence type="ECO:0000259" key="6">
    <source>
        <dbReference type="Pfam" id="PF13193"/>
    </source>
</evidence>
<evidence type="ECO:0000256" key="3">
    <source>
        <dbReference type="ARBA" id="ARBA00022832"/>
    </source>
</evidence>
<dbReference type="InterPro" id="IPR042099">
    <property type="entry name" value="ANL_N_sf"/>
</dbReference>
<proteinExistence type="inferred from homology"/>
<dbReference type="PROSITE" id="PS00455">
    <property type="entry name" value="AMP_BINDING"/>
    <property type="match status" value="1"/>
</dbReference>
<dbReference type="SUPFAM" id="SSF56801">
    <property type="entry name" value="Acetyl-CoA synthetase-like"/>
    <property type="match status" value="1"/>
</dbReference>
<dbReference type="Pfam" id="PF13193">
    <property type="entry name" value="AMP-binding_C"/>
    <property type="match status" value="1"/>
</dbReference>
<keyword evidence="4" id="KW-0443">Lipid metabolism</keyword>
<evidence type="ECO:0000256" key="2">
    <source>
        <dbReference type="ARBA" id="ARBA00022598"/>
    </source>
</evidence>
<dbReference type="NCBIfam" id="NF004837">
    <property type="entry name" value="PRK06187.1"/>
    <property type="match status" value="1"/>
</dbReference>
<dbReference type="InterPro" id="IPR020845">
    <property type="entry name" value="AMP-binding_CS"/>
</dbReference>
<dbReference type="CDD" id="cd12119">
    <property type="entry name" value="ttLC_FACS_AlkK_like"/>
    <property type="match status" value="1"/>
</dbReference>
<evidence type="ECO:0000259" key="5">
    <source>
        <dbReference type="Pfam" id="PF00501"/>
    </source>
</evidence>
<protein>
    <submittedName>
        <fullName evidence="7">Acyl-CoA synthetase ligase protein</fullName>
    </submittedName>
</protein>
<evidence type="ECO:0000313" key="7">
    <source>
        <dbReference type="EMBL" id="MES1928821.1"/>
    </source>
</evidence>
<sequence length="545" mass="60275">MLGLMQDRPLLISSLIEHAAQFHGDTEIVTRSVEGPIRRMNYRQLRDRSKQAANLMAGLGVVEGDRVATLAWNTDRHLELYYGVSGSGAVLHTVNPRLFAEQVDYILDHAEDKVLLFDLDFAPLVAELAPRLKHVTHFIVLTDRAHMPEIEGVDLLCYEELMAEQSADYEWPVFDERTASSLCYTSGTTGNPKGVLYSHRSTVLHSLIAMAPDSFGVRARSVLLLVVPMFHANAWGMPYAAAIAGAKVVLPGPRLDGENIYSLMRDERVTFSQAVPTVWLMLFQYLDAHADLSGEALCLDTIGIGGSAPPRAMIRRMEDEFGVEVVQGWGMTETSPLGVANRWLPKHDALDDEAREAVKIKQGRGIWGVELKLVDDEGNTLAHDGEQAGHLYIRGPWIASGYYGRDDNVLDAEGYFPTGDIATIDRDGYLQLVDRAKDVIKSGGEWISSQDLEGAAFSHPGVAEAAVIAIADEKWQERPLMIVVPKPGATITVDELMTHLKERVAKWWLPDDIVFVDELPHTATGKLLKTKLRDQFGGHRPGKVV</sequence>
<dbReference type="InterPro" id="IPR000873">
    <property type="entry name" value="AMP-dep_synth/lig_dom"/>
</dbReference>
<dbReference type="EMBL" id="APND01000002">
    <property type="protein sequence ID" value="MES1928821.1"/>
    <property type="molecule type" value="Genomic_DNA"/>
</dbReference>
<organism evidence="7 8">
    <name type="scientific">Salinisphaera dokdonensis CL-ES53</name>
    <dbReference type="NCBI Taxonomy" id="1304272"/>
    <lineage>
        <taxon>Bacteria</taxon>
        <taxon>Pseudomonadati</taxon>
        <taxon>Pseudomonadota</taxon>
        <taxon>Gammaproteobacteria</taxon>
        <taxon>Salinisphaerales</taxon>
        <taxon>Salinisphaeraceae</taxon>
        <taxon>Salinisphaera</taxon>
    </lineage>
</organism>
<evidence type="ECO:0000313" key="8">
    <source>
        <dbReference type="Proteomes" id="UP001460888"/>
    </source>
</evidence>
<comment type="caution">
    <text evidence="7">The sequence shown here is derived from an EMBL/GenBank/DDBJ whole genome shotgun (WGS) entry which is preliminary data.</text>
</comment>
<dbReference type="PANTHER" id="PTHR43859:SF4">
    <property type="entry name" value="BUTANOATE--COA LIGASE AAE1-RELATED"/>
    <property type="match status" value="1"/>
</dbReference>
<evidence type="ECO:0000256" key="1">
    <source>
        <dbReference type="ARBA" id="ARBA00006432"/>
    </source>
</evidence>
<reference evidence="7 8" key="1">
    <citation type="submission" date="2013-03" db="EMBL/GenBank/DDBJ databases">
        <title>Salinisphaera dokdonensis CL-ES53 Genome Sequencing.</title>
        <authorList>
            <person name="Li C."/>
            <person name="Lai Q."/>
            <person name="Shao Z."/>
        </authorList>
    </citation>
    <scope>NUCLEOTIDE SEQUENCE [LARGE SCALE GENOMIC DNA]</scope>
    <source>
        <strain evidence="7 8">CL-ES53</strain>
    </source>
</reference>
<evidence type="ECO:0000256" key="4">
    <source>
        <dbReference type="ARBA" id="ARBA00023098"/>
    </source>
</evidence>
<dbReference type="GO" id="GO:0016874">
    <property type="term" value="F:ligase activity"/>
    <property type="evidence" value="ECO:0007669"/>
    <property type="project" value="UniProtKB-KW"/>
</dbReference>
<dbReference type="PANTHER" id="PTHR43859">
    <property type="entry name" value="ACYL-ACTIVATING ENZYME"/>
    <property type="match status" value="1"/>
</dbReference>
<feature type="domain" description="AMP-dependent synthetase/ligase" evidence="5">
    <location>
        <begin position="17"/>
        <end position="403"/>
    </location>
</feature>
<dbReference type="Proteomes" id="UP001460888">
    <property type="component" value="Unassembled WGS sequence"/>
</dbReference>
<dbReference type="Gene3D" id="3.40.50.12780">
    <property type="entry name" value="N-terminal domain of ligase-like"/>
    <property type="match status" value="1"/>
</dbReference>
<gene>
    <name evidence="7" type="ORF">SADO_06192</name>
</gene>
<feature type="domain" description="AMP-binding enzyme C-terminal" evidence="6">
    <location>
        <begin position="452"/>
        <end position="526"/>
    </location>
</feature>
<keyword evidence="3" id="KW-0276">Fatty acid metabolism</keyword>
<accession>A0ABV2AYU7</accession>